<feature type="non-terminal residue" evidence="1">
    <location>
        <position position="112"/>
    </location>
</feature>
<protein>
    <submittedName>
        <fullName evidence="1">Inositol-3-phosphate synthase domain protein</fullName>
    </submittedName>
</protein>
<dbReference type="Gene3D" id="3.40.50.720">
    <property type="entry name" value="NAD(P)-binding Rossmann-like Domain"/>
    <property type="match status" value="1"/>
</dbReference>
<dbReference type="PANTHER" id="PTHR43125">
    <property type="entry name" value="INOSITOL-3-PHOSPHATE SYNTHASE"/>
    <property type="match status" value="1"/>
</dbReference>
<dbReference type="SUPFAM" id="SSF51735">
    <property type="entry name" value="NAD(P)-binding Rossmann-fold domains"/>
    <property type="match status" value="1"/>
</dbReference>
<dbReference type="GO" id="GO:0004512">
    <property type="term" value="F:inositol-3-phosphate synthase activity"/>
    <property type="evidence" value="ECO:0007669"/>
    <property type="project" value="TreeGrafter"/>
</dbReference>
<name>U2QYE8_9ACTN</name>
<dbReference type="Proteomes" id="UP000017052">
    <property type="component" value="Unassembled WGS sequence"/>
</dbReference>
<dbReference type="InterPro" id="IPR036291">
    <property type="entry name" value="NAD(P)-bd_dom_sf"/>
</dbReference>
<dbReference type="InterPro" id="IPR052199">
    <property type="entry name" value="MIPS"/>
</dbReference>
<dbReference type="EMBL" id="ACVN02000049">
    <property type="protein sequence ID" value="ERK61546.1"/>
    <property type="molecule type" value="Genomic_DNA"/>
</dbReference>
<organism evidence="1 2">
    <name type="scientific">Propionibacterium acidifaciens F0233</name>
    <dbReference type="NCBI Taxonomy" id="553198"/>
    <lineage>
        <taxon>Bacteria</taxon>
        <taxon>Bacillati</taxon>
        <taxon>Actinomycetota</taxon>
        <taxon>Actinomycetes</taxon>
        <taxon>Propionibacteriales</taxon>
        <taxon>Propionibacteriaceae</taxon>
        <taxon>Propionibacterium</taxon>
    </lineage>
</organism>
<evidence type="ECO:0000313" key="1">
    <source>
        <dbReference type="EMBL" id="ERK61546.1"/>
    </source>
</evidence>
<accession>U2QYE8</accession>
<keyword evidence="2" id="KW-1185">Reference proteome</keyword>
<dbReference type="GO" id="GO:0006021">
    <property type="term" value="P:inositol biosynthetic process"/>
    <property type="evidence" value="ECO:0007669"/>
    <property type="project" value="TreeGrafter"/>
</dbReference>
<sequence>MSRIRVAIVGVGNCASSLVQGVTHYADADPTSTVGGLMHVRFGDYHVSDIEFVAAFDVDAAKVGLDLADAISASENNTIRIADVAPTGVRVQRGVTLDGFGTYYRETVTESA</sequence>
<gene>
    <name evidence="1" type="ORF">HMPREF0682_1277</name>
</gene>
<proteinExistence type="predicted"/>
<reference evidence="1" key="1">
    <citation type="submission" date="2013-08" db="EMBL/GenBank/DDBJ databases">
        <authorList>
            <person name="Durkin A.S."/>
            <person name="Haft D.R."/>
            <person name="McCorrison J."/>
            <person name="Torralba M."/>
            <person name="Gillis M."/>
            <person name="Haft D.H."/>
            <person name="Methe B."/>
            <person name="Sutton G."/>
            <person name="Nelson K.E."/>
        </authorList>
    </citation>
    <scope>NUCLEOTIDE SEQUENCE [LARGE SCALE GENOMIC DNA]</scope>
    <source>
        <strain evidence="1">F0233</strain>
    </source>
</reference>
<dbReference type="AlphaFoldDB" id="U2QYE8"/>
<comment type="caution">
    <text evidence="1">The sequence shown here is derived from an EMBL/GenBank/DDBJ whole genome shotgun (WGS) entry which is preliminary data.</text>
</comment>
<evidence type="ECO:0000313" key="2">
    <source>
        <dbReference type="Proteomes" id="UP000017052"/>
    </source>
</evidence>
<dbReference type="PANTHER" id="PTHR43125:SF1">
    <property type="entry name" value="INOSITOL-3-PHOSPHATE SYNTHASE"/>
    <property type="match status" value="1"/>
</dbReference>